<protein>
    <submittedName>
        <fullName evidence="1">Uncharacterized protein</fullName>
    </submittedName>
</protein>
<reference evidence="1 2" key="1">
    <citation type="journal article" date="2023" name="Nucleic Acids Res.">
        <title>The hologenome of Daphnia magna reveals possible DNA methylation and microbiome-mediated evolution of the host genome.</title>
        <authorList>
            <person name="Chaturvedi A."/>
            <person name="Li X."/>
            <person name="Dhandapani V."/>
            <person name="Marshall H."/>
            <person name="Kissane S."/>
            <person name="Cuenca-Cambronero M."/>
            <person name="Asole G."/>
            <person name="Calvet F."/>
            <person name="Ruiz-Romero M."/>
            <person name="Marangio P."/>
            <person name="Guigo R."/>
            <person name="Rago D."/>
            <person name="Mirbahai L."/>
            <person name="Eastwood N."/>
            <person name="Colbourne J.K."/>
            <person name="Zhou J."/>
            <person name="Mallon E."/>
            <person name="Orsini L."/>
        </authorList>
    </citation>
    <scope>NUCLEOTIDE SEQUENCE [LARGE SCALE GENOMIC DNA]</scope>
    <source>
        <strain evidence="1">LRV0_1</strain>
    </source>
</reference>
<dbReference type="EMBL" id="JAOYFB010000003">
    <property type="protein sequence ID" value="KAK4010234.1"/>
    <property type="molecule type" value="Genomic_DNA"/>
</dbReference>
<dbReference type="Proteomes" id="UP001234178">
    <property type="component" value="Unassembled WGS sequence"/>
</dbReference>
<keyword evidence="2" id="KW-1185">Reference proteome</keyword>
<comment type="caution">
    <text evidence="1">The sequence shown here is derived from an EMBL/GenBank/DDBJ whole genome shotgun (WGS) entry which is preliminary data.</text>
</comment>
<evidence type="ECO:0000313" key="2">
    <source>
        <dbReference type="Proteomes" id="UP001234178"/>
    </source>
</evidence>
<accession>A0ABQ9ZBE7</accession>
<sequence>MANHKCLIRSMPRFAVSSNARWNQDPLSASLDKFQAYYSTNQIQLFDATVSRFTLIILMMLSCYIAGRQ</sequence>
<evidence type="ECO:0000313" key="1">
    <source>
        <dbReference type="EMBL" id="KAK4010234.1"/>
    </source>
</evidence>
<name>A0ABQ9ZBE7_9CRUS</name>
<organism evidence="1 2">
    <name type="scientific">Daphnia magna</name>
    <dbReference type="NCBI Taxonomy" id="35525"/>
    <lineage>
        <taxon>Eukaryota</taxon>
        <taxon>Metazoa</taxon>
        <taxon>Ecdysozoa</taxon>
        <taxon>Arthropoda</taxon>
        <taxon>Crustacea</taxon>
        <taxon>Branchiopoda</taxon>
        <taxon>Diplostraca</taxon>
        <taxon>Cladocera</taxon>
        <taxon>Anomopoda</taxon>
        <taxon>Daphniidae</taxon>
        <taxon>Daphnia</taxon>
    </lineage>
</organism>
<proteinExistence type="predicted"/>
<gene>
    <name evidence="1" type="ORF">OUZ56_019384</name>
</gene>